<reference evidence="1" key="1">
    <citation type="submission" date="2021-06" db="EMBL/GenBank/DDBJ databases">
        <authorList>
            <person name="Kallberg Y."/>
            <person name="Tangrot J."/>
            <person name="Rosling A."/>
        </authorList>
    </citation>
    <scope>NUCLEOTIDE SEQUENCE</scope>
    <source>
        <strain evidence="1">IL203A</strain>
    </source>
</reference>
<organism evidence="1 2">
    <name type="scientific">Dentiscutata heterogama</name>
    <dbReference type="NCBI Taxonomy" id="1316150"/>
    <lineage>
        <taxon>Eukaryota</taxon>
        <taxon>Fungi</taxon>
        <taxon>Fungi incertae sedis</taxon>
        <taxon>Mucoromycota</taxon>
        <taxon>Glomeromycotina</taxon>
        <taxon>Glomeromycetes</taxon>
        <taxon>Diversisporales</taxon>
        <taxon>Gigasporaceae</taxon>
        <taxon>Dentiscutata</taxon>
    </lineage>
</organism>
<feature type="non-terminal residue" evidence="1">
    <location>
        <position position="158"/>
    </location>
</feature>
<name>A0ACA9Q272_9GLOM</name>
<keyword evidence="2" id="KW-1185">Reference proteome</keyword>
<sequence>SHIRSYFYIQEIGYKYSKMNDTQDLDKWRKESYENDFMVWFQEVNEICEEYENIRYVYFHSVCLKENEIDNISEYCMLLVSETIVYYEQIEKIDDEFCYFINGNKREKEVSPKGYLYCKINHNELIGKVEEIGFLYPFKKKFLEDLSKRICDQCLEFK</sequence>
<dbReference type="Proteomes" id="UP000789702">
    <property type="component" value="Unassembled WGS sequence"/>
</dbReference>
<evidence type="ECO:0000313" key="1">
    <source>
        <dbReference type="EMBL" id="CAG8734575.1"/>
    </source>
</evidence>
<protein>
    <submittedName>
        <fullName evidence="1">10130_t:CDS:1</fullName>
    </submittedName>
</protein>
<evidence type="ECO:0000313" key="2">
    <source>
        <dbReference type="Proteomes" id="UP000789702"/>
    </source>
</evidence>
<accession>A0ACA9Q272</accession>
<feature type="non-terminal residue" evidence="1">
    <location>
        <position position="1"/>
    </location>
</feature>
<proteinExistence type="predicted"/>
<comment type="caution">
    <text evidence="1">The sequence shown here is derived from an EMBL/GenBank/DDBJ whole genome shotgun (WGS) entry which is preliminary data.</text>
</comment>
<dbReference type="EMBL" id="CAJVPU010038324">
    <property type="protein sequence ID" value="CAG8734575.1"/>
    <property type="molecule type" value="Genomic_DNA"/>
</dbReference>
<gene>
    <name evidence="1" type="ORF">DHETER_LOCUS13655</name>
</gene>